<dbReference type="HAMAP" id="MF_00412">
    <property type="entry name" value="ProA"/>
    <property type="match status" value="1"/>
</dbReference>
<dbReference type="Pfam" id="PF00171">
    <property type="entry name" value="Aldedh"/>
    <property type="match status" value="1"/>
</dbReference>
<gene>
    <name evidence="7" type="primary">proA</name>
    <name evidence="9" type="ORF">H9800_03740</name>
</gene>
<dbReference type="FunFam" id="3.40.309.10:FF:000006">
    <property type="entry name" value="Gamma-glutamyl phosphate reductase"/>
    <property type="match status" value="1"/>
</dbReference>
<evidence type="ECO:0000256" key="6">
    <source>
        <dbReference type="ARBA" id="ARBA00049024"/>
    </source>
</evidence>
<dbReference type="Proteomes" id="UP000824220">
    <property type="component" value="Unassembled WGS sequence"/>
</dbReference>
<comment type="subcellular location">
    <subcellularLocation>
        <location evidence="7">Cytoplasm</location>
    </subcellularLocation>
</comment>
<evidence type="ECO:0000256" key="5">
    <source>
        <dbReference type="ARBA" id="ARBA00023002"/>
    </source>
</evidence>
<reference evidence="9" key="1">
    <citation type="journal article" date="2021" name="PeerJ">
        <title>Extensive microbial diversity within the chicken gut microbiome revealed by metagenomics and culture.</title>
        <authorList>
            <person name="Gilroy R."/>
            <person name="Ravi A."/>
            <person name="Getino M."/>
            <person name="Pursley I."/>
            <person name="Horton D.L."/>
            <person name="Alikhan N.F."/>
            <person name="Baker D."/>
            <person name="Gharbi K."/>
            <person name="Hall N."/>
            <person name="Watson M."/>
            <person name="Adriaenssens E.M."/>
            <person name="Foster-Nyarko E."/>
            <person name="Jarju S."/>
            <person name="Secka A."/>
            <person name="Antonio M."/>
            <person name="Oren A."/>
            <person name="Chaudhuri R.R."/>
            <person name="La Ragione R."/>
            <person name="Hildebrand F."/>
            <person name="Pallen M.J."/>
        </authorList>
    </citation>
    <scope>NUCLEOTIDE SEQUENCE</scope>
    <source>
        <strain evidence="9">ChiHjej8B7-3636</strain>
    </source>
</reference>
<comment type="similarity">
    <text evidence="7">Belongs to the gamma-glutamyl phosphate reductase family.</text>
</comment>
<dbReference type="GO" id="GO:0050661">
    <property type="term" value="F:NADP binding"/>
    <property type="evidence" value="ECO:0007669"/>
    <property type="project" value="InterPro"/>
</dbReference>
<dbReference type="InterPro" id="IPR015590">
    <property type="entry name" value="Aldehyde_DH_dom"/>
</dbReference>
<dbReference type="InterPro" id="IPR020593">
    <property type="entry name" value="G-glutamylP_reductase_CS"/>
</dbReference>
<comment type="function">
    <text evidence="7">Catalyzes the NADPH-dependent reduction of L-glutamate 5-phosphate into L-glutamate 5-semialdehyde and phosphate. The product spontaneously undergoes cyclization to form 1-pyrroline-5-carboxylate.</text>
</comment>
<dbReference type="GO" id="GO:0055129">
    <property type="term" value="P:L-proline biosynthetic process"/>
    <property type="evidence" value="ECO:0007669"/>
    <property type="project" value="UniProtKB-UniRule"/>
</dbReference>
<comment type="pathway">
    <text evidence="1 7">Amino-acid biosynthesis; L-proline biosynthesis; L-glutamate 5-semialdehyde from L-glutamate: step 2/2.</text>
</comment>
<dbReference type="InterPro" id="IPR000965">
    <property type="entry name" value="GPR_dom"/>
</dbReference>
<evidence type="ECO:0000256" key="2">
    <source>
        <dbReference type="ARBA" id="ARBA00022605"/>
    </source>
</evidence>
<sequence>MTDETPEIRFARAKSAAREIARLTSGEKADLLVAIAERLVAESPRVVAANAEDLDRGRANGIGDSLLDRLALSTERVSALADATREVASLPDPVGQVVRGERLPNGLRLEQVRVPFGVVGAIYEARPNVTVDIAALALRAGNAVVLRGGSAAMSSNTALVSIMRDALASCGIDPEAIQTVDEFGRDGANAMMTARGLIDVLVPRGSANLIETVVTNSTVPVIETGAGNVHVVLDASATDEMARDITVNSKTHRPSVCNSAESVLVVREAAERLVPGVVSALQHAGVTVHGDDAVRALADGVVPATEHDWEAEYLTLDIAMRVVDTLDDAIAHISRYSTHHTETIVTSDLESAERFLAEVDSAAVYVNASTRFTDGGEFGFGAEVGISTQKLHARGPMGLPELTSTKWIGRGSGQVRA</sequence>
<keyword evidence="3 7" id="KW-0641">Proline biosynthesis</keyword>
<dbReference type="SUPFAM" id="SSF53720">
    <property type="entry name" value="ALDH-like"/>
    <property type="match status" value="1"/>
</dbReference>
<dbReference type="NCBIfam" id="TIGR00407">
    <property type="entry name" value="proA"/>
    <property type="match status" value="1"/>
</dbReference>
<dbReference type="Gene3D" id="3.40.605.10">
    <property type="entry name" value="Aldehyde Dehydrogenase, Chain A, domain 1"/>
    <property type="match status" value="1"/>
</dbReference>
<dbReference type="GO" id="GO:0004350">
    <property type="term" value="F:glutamate-5-semialdehyde dehydrogenase activity"/>
    <property type="evidence" value="ECO:0007669"/>
    <property type="project" value="UniProtKB-UniRule"/>
</dbReference>
<dbReference type="Gene3D" id="3.40.309.10">
    <property type="entry name" value="Aldehyde Dehydrogenase, Chain A, domain 2"/>
    <property type="match status" value="1"/>
</dbReference>
<reference evidence="9" key="2">
    <citation type="submission" date="2021-04" db="EMBL/GenBank/DDBJ databases">
        <authorList>
            <person name="Gilroy R."/>
        </authorList>
    </citation>
    <scope>NUCLEOTIDE SEQUENCE</scope>
    <source>
        <strain evidence="9">ChiHjej8B7-3636</strain>
    </source>
</reference>
<accession>A0A9D2H3H6</accession>
<protein>
    <recommendedName>
        <fullName evidence="7">Gamma-glutamyl phosphate reductase</fullName>
        <shortName evidence="7">GPR</shortName>
        <ecNumber evidence="7">1.2.1.41</ecNumber>
    </recommendedName>
    <alternativeName>
        <fullName evidence="7">Glutamate-5-semialdehyde dehydrogenase</fullName>
    </alternativeName>
    <alternativeName>
        <fullName evidence="7">Glutamyl-gamma-semialdehyde dehydrogenase</fullName>
        <shortName evidence="7">GSA dehydrogenase</shortName>
    </alternativeName>
</protein>
<evidence type="ECO:0000256" key="3">
    <source>
        <dbReference type="ARBA" id="ARBA00022650"/>
    </source>
</evidence>
<dbReference type="CDD" id="cd07079">
    <property type="entry name" value="ALDH_F18-19_ProA-GPR"/>
    <property type="match status" value="1"/>
</dbReference>
<evidence type="ECO:0000259" key="8">
    <source>
        <dbReference type="Pfam" id="PF00171"/>
    </source>
</evidence>
<keyword evidence="5 7" id="KW-0560">Oxidoreductase</keyword>
<name>A0A9D2H3H6_9MICO</name>
<evidence type="ECO:0000256" key="4">
    <source>
        <dbReference type="ARBA" id="ARBA00022857"/>
    </source>
</evidence>
<evidence type="ECO:0000313" key="10">
    <source>
        <dbReference type="Proteomes" id="UP000824220"/>
    </source>
</evidence>
<comment type="caution">
    <text evidence="9">The sequence shown here is derived from an EMBL/GenBank/DDBJ whole genome shotgun (WGS) entry which is preliminary data.</text>
</comment>
<dbReference type="GO" id="GO:0005737">
    <property type="term" value="C:cytoplasm"/>
    <property type="evidence" value="ECO:0007669"/>
    <property type="project" value="UniProtKB-SubCell"/>
</dbReference>
<evidence type="ECO:0000256" key="1">
    <source>
        <dbReference type="ARBA" id="ARBA00004985"/>
    </source>
</evidence>
<dbReference type="AlphaFoldDB" id="A0A9D2H3H6"/>
<evidence type="ECO:0000256" key="7">
    <source>
        <dbReference type="HAMAP-Rule" id="MF_00412"/>
    </source>
</evidence>
<dbReference type="InterPro" id="IPR012134">
    <property type="entry name" value="Glu-5-SA_DH"/>
</dbReference>
<dbReference type="InterPro" id="IPR016163">
    <property type="entry name" value="Ald_DH_C"/>
</dbReference>
<feature type="domain" description="Aldehyde dehydrogenase" evidence="8">
    <location>
        <begin position="10"/>
        <end position="286"/>
    </location>
</feature>
<dbReference type="InterPro" id="IPR016161">
    <property type="entry name" value="Ald_DH/histidinol_DH"/>
</dbReference>
<dbReference type="PROSITE" id="PS01223">
    <property type="entry name" value="PROA"/>
    <property type="match status" value="1"/>
</dbReference>
<dbReference type="PANTHER" id="PTHR11063">
    <property type="entry name" value="GLUTAMATE SEMIALDEHYDE DEHYDROGENASE"/>
    <property type="match status" value="1"/>
</dbReference>
<keyword evidence="7" id="KW-0963">Cytoplasm</keyword>
<dbReference type="PANTHER" id="PTHR11063:SF8">
    <property type="entry name" value="DELTA-1-PYRROLINE-5-CARBOXYLATE SYNTHASE"/>
    <property type="match status" value="1"/>
</dbReference>
<dbReference type="InterPro" id="IPR016162">
    <property type="entry name" value="Ald_DH_N"/>
</dbReference>
<dbReference type="EMBL" id="DXAM01000051">
    <property type="protein sequence ID" value="HJA03952.1"/>
    <property type="molecule type" value="Genomic_DNA"/>
</dbReference>
<dbReference type="EC" id="1.2.1.41" evidence="7"/>
<dbReference type="NCBIfam" id="NF001221">
    <property type="entry name" value="PRK00197.1"/>
    <property type="match status" value="1"/>
</dbReference>
<comment type="catalytic activity">
    <reaction evidence="6 7">
        <text>L-glutamate 5-semialdehyde + phosphate + NADP(+) = L-glutamyl 5-phosphate + NADPH + H(+)</text>
        <dbReference type="Rhea" id="RHEA:19541"/>
        <dbReference type="ChEBI" id="CHEBI:15378"/>
        <dbReference type="ChEBI" id="CHEBI:43474"/>
        <dbReference type="ChEBI" id="CHEBI:57783"/>
        <dbReference type="ChEBI" id="CHEBI:58066"/>
        <dbReference type="ChEBI" id="CHEBI:58274"/>
        <dbReference type="ChEBI" id="CHEBI:58349"/>
        <dbReference type="EC" id="1.2.1.41"/>
    </reaction>
</comment>
<organism evidence="9 10">
    <name type="scientific">Candidatus Microbacterium stercoravium</name>
    <dbReference type="NCBI Taxonomy" id="2838697"/>
    <lineage>
        <taxon>Bacteria</taxon>
        <taxon>Bacillati</taxon>
        <taxon>Actinomycetota</taxon>
        <taxon>Actinomycetes</taxon>
        <taxon>Micrococcales</taxon>
        <taxon>Microbacteriaceae</taxon>
        <taxon>Microbacterium</taxon>
    </lineage>
</organism>
<keyword evidence="2 7" id="KW-0028">Amino-acid biosynthesis</keyword>
<keyword evidence="4 7" id="KW-0521">NADP</keyword>
<proteinExistence type="inferred from homology"/>
<dbReference type="PIRSF" id="PIRSF000151">
    <property type="entry name" value="GPR"/>
    <property type="match status" value="1"/>
</dbReference>
<evidence type="ECO:0000313" key="9">
    <source>
        <dbReference type="EMBL" id="HJA03952.1"/>
    </source>
</evidence>